<name>A0A0A9EXA6_ARUDO</name>
<organism evidence="1">
    <name type="scientific">Arundo donax</name>
    <name type="common">Giant reed</name>
    <name type="synonym">Donax arundinaceus</name>
    <dbReference type="NCBI Taxonomy" id="35708"/>
    <lineage>
        <taxon>Eukaryota</taxon>
        <taxon>Viridiplantae</taxon>
        <taxon>Streptophyta</taxon>
        <taxon>Embryophyta</taxon>
        <taxon>Tracheophyta</taxon>
        <taxon>Spermatophyta</taxon>
        <taxon>Magnoliopsida</taxon>
        <taxon>Liliopsida</taxon>
        <taxon>Poales</taxon>
        <taxon>Poaceae</taxon>
        <taxon>PACMAD clade</taxon>
        <taxon>Arundinoideae</taxon>
        <taxon>Arundineae</taxon>
        <taxon>Arundo</taxon>
    </lineage>
</organism>
<proteinExistence type="predicted"/>
<accession>A0A0A9EXA6</accession>
<protein>
    <submittedName>
        <fullName evidence="1">Uncharacterized protein</fullName>
    </submittedName>
</protein>
<sequence length="82" mass="9401">MGMPSMGIQWFRSLWAVCCVGCAHLYLKWSGVGCWRGSWRMFLQSSSSLGSQSRRNLCGEKATLFSLICSQLSFHQYWHKGF</sequence>
<dbReference type="EMBL" id="GBRH01193179">
    <property type="protein sequence ID" value="JAE04717.1"/>
    <property type="molecule type" value="Transcribed_RNA"/>
</dbReference>
<reference evidence="1" key="2">
    <citation type="journal article" date="2015" name="Data Brief">
        <title>Shoot transcriptome of the giant reed, Arundo donax.</title>
        <authorList>
            <person name="Barrero R.A."/>
            <person name="Guerrero F.D."/>
            <person name="Moolhuijzen P."/>
            <person name="Goolsby J.A."/>
            <person name="Tidwell J."/>
            <person name="Bellgard S.E."/>
            <person name="Bellgard M.I."/>
        </authorList>
    </citation>
    <scope>NUCLEOTIDE SEQUENCE</scope>
    <source>
        <tissue evidence="1">Shoot tissue taken approximately 20 cm above the soil surface</tissue>
    </source>
</reference>
<reference evidence="1" key="1">
    <citation type="submission" date="2014-09" db="EMBL/GenBank/DDBJ databases">
        <authorList>
            <person name="Magalhaes I.L.F."/>
            <person name="Oliveira U."/>
            <person name="Santos F.R."/>
            <person name="Vidigal T.H.D.A."/>
            <person name="Brescovit A.D."/>
            <person name="Santos A.J."/>
        </authorList>
    </citation>
    <scope>NUCLEOTIDE SEQUENCE</scope>
    <source>
        <tissue evidence="1">Shoot tissue taken approximately 20 cm above the soil surface</tissue>
    </source>
</reference>
<evidence type="ECO:0000313" key="1">
    <source>
        <dbReference type="EMBL" id="JAE04717.1"/>
    </source>
</evidence>
<dbReference type="AlphaFoldDB" id="A0A0A9EXA6"/>